<dbReference type="PANTHER" id="PTHR47926:SF533">
    <property type="entry name" value="DYW DOMAIN-CONTAINING PROTEIN"/>
    <property type="match status" value="1"/>
</dbReference>
<dbReference type="PROSITE" id="PS51375">
    <property type="entry name" value="PPR"/>
    <property type="match status" value="1"/>
</dbReference>
<dbReference type="GO" id="GO:0009451">
    <property type="term" value="P:RNA modification"/>
    <property type="evidence" value="ECO:0007669"/>
    <property type="project" value="InterPro"/>
</dbReference>
<accession>A0AAD5J4G8</accession>
<sequence>MYAKLGKLSNAPGILRRFTQDDIVSWTAMVAGYVQHDMFTEELKTFGEMQNRGILSDNIGFSTAISACAGIKVLSQGRQIHAQSYVSGFSDDLSSGNALVNLQFSMLDVVESRKHILCLRKMILKT</sequence>
<reference evidence="3" key="2">
    <citation type="submission" date="2023-02" db="EMBL/GenBank/DDBJ databases">
        <authorList>
            <person name="Swenson N.G."/>
            <person name="Wegrzyn J.L."/>
            <person name="Mcevoy S.L."/>
        </authorList>
    </citation>
    <scope>NUCLEOTIDE SEQUENCE</scope>
    <source>
        <strain evidence="3">91603</strain>
        <tissue evidence="3">Leaf</tissue>
    </source>
</reference>
<dbReference type="NCBIfam" id="TIGR00756">
    <property type="entry name" value="PPR"/>
    <property type="match status" value="1"/>
</dbReference>
<evidence type="ECO:0008006" key="5">
    <source>
        <dbReference type="Google" id="ProtNLM"/>
    </source>
</evidence>
<evidence type="ECO:0000313" key="4">
    <source>
        <dbReference type="Proteomes" id="UP001064489"/>
    </source>
</evidence>
<dbReference type="GO" id="GO:0003723">
    <property type="term" value="F:RNA binding"/>
    <property type="evidence" value="ECO:0007669"/>
    <property type="project" value="InterPro"/>
</dbReference>
<dbReference type="InterPro" id="IPR002885">
    <property type="entry name" value="PPR_rpt"/>
</dbReference>
<dbReference type="EMBL" id="JAJSOW010000100">
    <property type="protein sequence ID" value="KAI9185337.1"/>
    <property type="molecule type" value="Genomic_DNA"/>
</dbReference>
<dbReference type="InterPro" id="IPR011990">
    <property type="entry name" value="TPR-like_helical_dom_sf"/>
</dbReference>
<keyword evidence="4" id="KW-1185">Reference proteome</keyword>
<dbReference type="PANTHER" id="PTHR47926">
    <property type="entry name" value="PENTATRICOPEPTIDE REPEAT-CONTAINING PROTEIN"/>
    <property type="match status" value="1"/>
</dbReference>
<name>A0AAD5J4G8_ACENE</name>
<dbReference type="AlphaFoldDB" id="A0AAD5J4G8"/>
<dbReference type="Pfam" id="PF13041">
    <property type="entry name" value="PPR_2"/>
    <property type="match status" value="1"/>
</dbReference>
<dbReference type="Gene3D" id="1.25.40.10">
    <property type="entry name" value="Tetratricopeptide repeat domain"/>
    <property type="match status" value="1"/>
</dbReference>
<organism evidence="3 4">
    <name type="scientific">Acer negundo</name>
    <name type="common">Box elder</name>
    <dbReference type="NCBI Taxonomy" id="4023"/>
    <lineage>
        <taxon>Eukaryota</taxon>
        <taxon>Viridiplantae</taxon>
        <taxon>Streptophyta</taxon>
        <taxon>Embryophyta</taxon>
        <taxon>Tracheophyta</taxon>
        <taxon>Spermatophyta</taxon>
        <taxon>Magnoliopsida</taxon>
        <taxon>eudicotyledons</taxon>
        <taxon>Gunneridae</taxon>
        <taxon>Pentapetalae</taxon>
        <taxon>rosids</taxon>
        <taxon>malvids</taxon>
        <taxon>Sapindales</taxon>
        <taxon>Sapindaceae</taxon>
        <taxon>Hippocastanoideae</taxon>
        <taxon>Acereae</taxon>
        <taxon>Acer</taxon>
    </lineage>
</organism>
<evidence type="ECO:0000313" key="3">
    <source>
        <dbReference type="EMBL" id="KAI9185337.1"/>
    </source>
</evidence>
<dbReference type="InterPro" id="IPR046960">
    <property type="entry name" value="PPR_At4g14850-like_plant"/>
</dbReference>
<proteinExistence type="predicted"/>
<dbReference type="Proteomes" id="UP001064489">
    <property type="component" value="Chromosome 3"/>
</dbReference>
<feature type="repeat" description="PPR" evidence="2">
    <location>
        <begin position="22"/>
        <end position="56"/>
    </location>
</feature>
<evidence type="ECO:0000256" key="1">
    <source>
        <dbReference type="ARBA" id="ARBA00022737"/>
    </source>
</evidence>
<reference evidence="3" key="1">
    <citation type="journal article" date="2022" name="Plant J.">
        <title>Strategies of tolerance reflected in two North American maple genomes.</title>
        <authorList>
            <person name="McEvoy S.L."/>
            <person name="Sezen U.U."/>
            <person name="Trouern-Trend A."/>
            <person name="McMahon S.M."/>
            <person name="Schaberg P.G."/>
            <person name="Yang J."/>
            <person name="Wegrzyn J.L."/>
            <person name="Swenson N.G."/>
        </authorList>
    </citation>
    <scope>NUCLEOTIDE SEQUENCE</scope>
    <source>
        <strain evidence="3">91603</strain>
    </source>
</reference>
<comment type="caution">
    <text evidence="3">The sequence shown here is derived from an EMBL/GenBank/DDBJ whole genome shotgun (WGS) entry which is preliminary data.</text>
</comment>
<gene>
    <name evidence="3" type="ORF">LWI28_006279</name>
</gene>
<keyword evidence="1" id="KW-0677">Repeat</keyword>
<evidence type="ECO:0000256" key="2">
    <source>
        <dbReference type="PROSITE-ProRule" id="PRU00708"/>
    </source>
</evidence>
<protein>
    <recommendedName>
        <fullName evidence="5">Pentatricopeptide repeat-containing protein</fullName>
    </recommendedName>
</protein>